<reference evidence="2 3" key="1">
    <citation type="journal article" date="2019" name="Int. J. Syst. Evol. Microbiol.">
        <title>The Global Catalogue of Microorganisms (GCM) 10K type strain sequencing project: providing services to taxonomists for standard genome sequencing and annotation.</title>
        <authorList>
            <consortium name="The Broad Institute Genomics Platform"/>
            <consortium name="The Broad Institute Genome Sequencing Center for Infectious Disease"/>
            <person name="Wu L."/>
            <person name="Ma J."/>
        </authorList>
    </citation>
    <scope>NUCLEOTIDE SEQUENCE [LARGE SCALE GENOMIC DNA]</scope>
    <source>
        <strain evidence="2 3">JCM 6242</strain>
    </source>
</reference>
<evidence type="ECO:0000313" key="2">
    <source>
        <dbReference type="EMBL" id="GAA2895574.1"/>
    </source>
</evidence>
<accession>A0ABN3W7K8</accession>
<gene>
    <name evidence="2" type="ORF">GCM10010517_60370</name>
</gene>
<name>A0ABN3W7K8_9ACTN</name>
<feature type="transmembrane region" description="Helical" evidence="1">
    <location>
        <begin position="88"/>
        <end position="113"/>
    </location>
</feature>
<protein>
    <submittedName>
        <fullName evidence="2">Uncharacterized protein</fullName>
    </submittedName>
</protein>
<feature type="transmembrane region" description="Helical" evidence="1">
    <location>
        <begin position="12"/>
        <end position="38"/>
    </location>
</feature>
<evidence type="ECO:0000313" key="3">
    <source>
        <dbReference type="Proteomes" id="UP001500831"/>
    </source>
</evidence>
<comment type="caution">
    <text evidence="2">The sequence shown here is derived from an EMBL/GenBank/DDBJ whole genome shotgun (WGS) entry which is preliminary data.</text>
</comment>
<feature type="transmembrane region" description="Helical" evidence="1">
    <location>
        <begin position="133"/>
        <end position="157"/>
    </location>
</feature>
<keyword evidence="3" id="KW-1185">Reference proteome</keyword>
<proteinExistence type="predicted"/>
<dbReference type="EMBL" id="BAAAVI010000055">
    <property type="protein sequence ID" value="GAA2895574.1"/>
    <property type="molecule type" value="Genomic_DNA"/>
</dbReference>
<evidence type="ECO:0000256" key="1">
    <source>
        <dbReference type="SAM" id="Phobius"/>
    </source>
</evidence>
<dbReference type="Proteomes" id="UP001500831">
    <property type="component" value="Unassembled WGS sequence"/>
</dbReference>
<feature type="transmembrane region" description="Helical" evidence="1">
    <location>
        <begin position="201"/>
        <end position="223"/>
    </location>
</feature>
<dbReference type="RefSeq" id="WP_344978652.1">
    <property type="nucleotide sequence ID" value="NZ_BAAAVI010000055.1"/>
</dbReference>
<feature type="transmembrane region" description="Helical" evidence="1">
    <location>
        <begin position="50"/>
        <end position="67"/>
    </location>
</feature>
<organism evidence="2 3">
    <name type="scientific">Streptosporangium fragile</name>
    <dbReference type="NCBI Taxonomy" id="46186"/>
    <lineage>
        <taxon>Bacteria</taxon>
        <taxon>Bacillati</taxon>
        <taxon>Actinomycetota</taxon>
        <taxon>Actinomycetes</taxon>
        <taxon>Streptosporangiales</taxon>
        <taxon>Streptosporangiaceae</taxon>
        <taxon>Streptosporangium</taxon>
    </lineage>
</organism>
<sequence length="234" mass="25356">MRFPTRLLVNNLVFAFLVWVAFCVVVALVAAVVALFGSLTQSAWEAAAQLPRWFALFVGVGLVREYLPMYIALGQTRRQFGTQAAVTAALYAPFLAALMTVGYLLESVLYGWADLSQRLGRVHLFTEPTQVPVVFLEHLIEFLAWLVAGGFMAAAFYRWQGGGILSVPLGVGLILLGGVALGTELSLPFIRRIAFSDPGSLTVTVGIGLGVFLLGLALTWAIIRDVPLRNTART</sequence>
<keyword evidence="1" id="KW-1133">Transmembrane helix</keyword>
<keyword evidence="1" id="KW-0472">Membrane</keyword>
<feature type="transmembrane region" description="Helical" evidence="1">
    <location>
        <begin position="164"/>
        <end position="181"/>
    </location>
</feature>
<keyword evidence="1" id="KW-0812">Transmembrane</keyword>